<keyword evidence="7" id="KW-0520">NAD</keyword>
<accession>A0A6H0YB91</accession>
<feature type="transmembrane region" description="Helical" evidence="9">
    <location>
        <begin position="111"/>
        <end position="132"/>
    </location>
</feature>
<dbReference type="Pfam" id="PF00146">
    <property type="entry name" value="NADHdh"/>
    <property type="match status" value="1"/>
</dbReference>
<keyword evidence="8 10" id="KW-0496">Mitochondrion</keyword>
<dbReference type="PROSITE" id="PS00668">
    <property type="entry name" value="COMPLEX1_ND1_2"/>
    <property type="match status" value="1"/>
</dbReference>
<keyword evidence="4 7" id="KW-0812">Transmembrane</keyword>
<dbReference type="AlphaFoldDB" id="A0A6H0YB91"/>
<comment type="catalytic activity">
    <reaction evidence="8">
        <text>a ubiquinone + NADH + 5 H(+)(in) = a ubiquinol + NAD(+) + 4 H(+)(out)</text>
        <dbReference type="Rhea" id="RHEA:29091"/>
        <dbReference type="Rhea" id="RHEA-COMP:9565"/>
        <dbReference type="Rhea" id="RHEA-COMP:9566"/>
        <dbReference type="ChEBI" id="CHEBI:15378"/>
        <dbReference type="ChEBI" id="CHEBI:16389"/>
        <dbReference type="ChEBI" id="CHEBI:17976"/>
        <dbReference type="ChEBI" id="CHEBI:57540"/>
        <dbReference type="ChEBI" id="CHEBI:57945"/>
        <dbReference type="EC" id="7.1.1.2"/>
    </reaction>
</comment>
<comment type="subcellular location">
    <subcellularLocation>
        <location evidence="1">Membrane</location>
        <topology evidence="1">Multi-pass membrane protein</topology>
    </subcellularLocation>
    <subcellularLocation>
        <location evidence="7">Mitochondrion inner membrane</location>
        <topology evidence="7">Multi-pass membrane protein</topology>
    </subcellularLocation>
</comment>
<name>A0A6H0YB91_9TREM</name>
<dbReference type="PANTHER" id="PTHR11432:SF3">
    <property type="entry name" value="NADH-UBIQUINONE OXIDOREDUCTASE CHAIN 1"/>
    <property type="match status" value="1"/>
</dbReference>
<gene>
    <name evidence="10" type="primary">nad1</name>
</gene>
<feature type="transmembrane region" description="Helical" evidence="9">
    <location>
        <begin position="245"/>
        <end position="266"/>
    </location>
</feature>
<dbReference type="GO" id="GO:0005743">
    <property type="term" value="C:mitochondrial inner membrane"/>
    <property type="evidence" value="ECO:0007669"/>
    <property type="project" value="UniProtKB-SubCell"/>
</dbReference>
<keyword evidence="5 9" id="KW-1133">Transmembrane helix</keyword>
<proteinExistence type="inferred from homology"/>
<dbReference type="GO" id="GO:0009060">
    <property type="term" value="P:aerobic respiration"/>
    <property type="evidence" value="ECO:0007669"/>
    <property type="project" value="TreeGrafter"/>
</dbReference>
<evidence type="ECO:0000256" key="9">
    <source>
        <dbReference type="SAM" id="Phobius"/>
    </source>
</evidence>
<reference evidence="10" key="1">
    <citation type="submission" date="2019-03" db="EMBL/GenBank/DDBJ databases">
        <authorList>
            <person name="Suleman S."/>
            <person name="Ma J."/>
            <person name="Khan M.S."/>
            <person name="Tkach V.V."/>
            <person name="Zhang D."/>
            <person name="Zhu X.Q."/>
        </authorList>
    </citation>
    <scope>NUCLEOTIDE SEQUENCE</scope>
    <source>
        <strain evidence="10">PakPr2</strain>
    </source>
</reference>
<dbReference type="InterPro" id="IPR018086">
    <property type="entry name" value="NADH_UbQ_OxRdtase_su1_CS"/>
</dbReference>
<dbReference type="PANTHER" id="PTHR11432">
    <property type="entry name" value="NADH DEHYDROGENASE SUBUNIT 1"/>
    <property type="match status" value="1"/>
</dbReference>
<evidence type="ECO:0000256" key="4">
    <source>
        <dbReference type="ARBA" id="ARBA00022692"/>
    </source>
</evidence>
<evidence type="ECO:0000313" key="10">
    <source>
        <dbReference type="EMBL" id="QIX04643.1"/>
    </source>
</evidence>
<protein>
    <recommendedName>
        <fullName evidence="3 8">NADH-ubiquinone oxidoreductase chain 1</fullName>
        <ecNumber evidence="8">7.1.1.2</ecNumber>
    </recommendedName>
</protein>
<evidence type="ECO:0000256" key="7">
    <source>
        <dbReference type="RuleBase" id="RU000471"/>
    </source>
</evidence>
<feature type="transmembrane region" description="Helical" evidence="9">
    <location>
        <begin position="7"/>
        <end position="28"/>
    </location>
</feature>
<evidence type="ECO:0000256" key="1">
    <source>
        <dbReference type="ARBA" id="ARBA00004141"/>
    </source>
</evidence>
<dbReference type="InterPro" id="IPR001694">
    <property type="entry name" value="NADH_UbQ_OxRdtase_su1/FPO"/>
</dbReference>
<feature type="transmembrane region" description="Helical" evidence="9">
    <location>
        <begin position="278"/>
        <end position="300"/>
    </location>
</feature>
<dbReference type="EC" id="7.1.1.2" evidence="8"/>
<reference evidence="10" key="2">
    <citation type="journal article" date="2020" name="Parasit. Vectors">
        <title>Molecular phylogenetics and mitogenomics of three avian dicrocoeliids (Digenea: Dicrocoeliidae) and comparison with mammalian dicrocoeliids.</title>
        <authorList>
            <person name="Suleman"/>
            <person name="Khan M.S."/>
            <person name="Tkach V.V."/>
            <person name="Muhammad N."/>
            <person name="Zhang D."/>
            <person name="Zhu X.Q."/>
            <person name="Ma J."/>
        </authorList>
    </citation>
    <scope>NUCLEOTIDE SEQUENCE</scope>
    <source>
        <strain evidence="10">PakPr2</strain>
    </source>
</reference>
<dbReference type="GO" id="GO:0003954">
    <property type="term" value="F:NADH dehydrogenase activity"/>
    <property type="evidence" value="ECO:0007669"/>
    <property type="project" value="TreeGrafter"/>
</dbReference>
<keyword evidence="6 9" id="KW-0472">Membrane</keyword>
<comment type="similarity">
    <text evidence="2 7">Belongs to the complex I subunit 1 family.</text>
</comment>
<evidence type="ECO:0000256" key="5">
    <source>
        <dbReference type="ARBA" id="ARBA00022989"/>
    </source>
</evidence>
<dbReference type="EMBL" id="MK685273">
    <property type="protein sequence ID" value="QIX04643.1"/>
    <property type="molecule type" value="Genomic_DNA"/>
</dbReference>
<evidence type="ECO:0000256" key="6">
    <source>
        <dbReference type="ARBA" id="ARBA00023136"/>
    </source>
</evidence>
<feature type="transmembrane region" description="Helical" evidence="9">
    <location>
        <begin position="77"/>
        <end position="99"/>
    </location>
</feature>
<evidence type="ECO:0000256" key="3">
    <source>
        <dbReference type="ARBA" id="ARBA00021009"/>
    </source>
</evidence>
<dbReference type="GO" id="GO:0008137">
    <property type="term" value="F:NADH dehydrogenase (ubiquinone) activity"/>
    <property type="evidence" value="ECO:0007669"/>
    <property type="project" value="UniProtKB-EC"/>
</dbReference>
<feature type="transmembrane region" description="Helical" evidence="9">
    <location>
        <begin position="176"/>
        <end position="196"/>
    </location>
</feature>
<feature type="transmembrane region" description="Helical" evidence="9">
    <location>
        <begin position="217"/>
        <end position="239"/>
    </location>
</feature>
<evidence type="ECO:0000256" key="8">
    <source>
        <dbReference type="RuleBase" id="RU000473"/>
    </source>
</evidence>
<keyword evidence="8" id="KW-0830">Ubiquinone</keyword>
<evidence type="ECO:0000256" key="2">
    <source>
        <dbReference type="ARBA" id="ARBA00010535"/>
    </source>
</evidence>
<geneLocation type="mitochondrion" evidence="10"/>
<organism evidence="10">
    <name type="scientific">Brachydistomum sp. PakPr2</name>
    <dbReference type="NCBI Taxonomy" id="2714095"/>
    <lineage>
        <taxon>Eukaryota</taxon>
        <taxon>Metazoa</taxon>
        <taxon>Spiralia</taxon>
        <taxon>Lophotrochozoa</taxon>
        <taxon>Platyhelminthes</taxon>
        <taxon>Trematoda</taxon>
        <taxon>Digenea</taxon>
        <taxon>Plagiorchiida</taxon>
        <taxon>Xiphidiata</taxon>
        <taxon>Gorgoderoidea</taxon>
        <taxon>Dicrocoeliidae</taxon>
        <taxon>Brachydistomum</taxon>
    </lineage>
</organism>
<sequence length="302" mass="34475">MLFFVNVFYLLVSSFLSFALIMLFVAFFILSERKILGYVQIRKGPNKVGLVGLFQSFADLLKLIVKYKSIVSQLRDWLSWVGLFLLIVVACSYCVLFALCGSGEDSNYWTLWFLVATSLAGYGLMSVGWGSYNKFALMSCIRSALSSLTFEACFLCIVVVLALVSSDYSSECISENWLICFLLPLCYVLWLVGVLCECNRIPFDYAEAESELVSGLSVEYSGVYFTYLFACEYLIMFVFAWVSSLFFWGSFFVPVLTMFHVVFFVWARATLPRVRYDLFASFMWCDVIPVFVLSILVCVFRL</sequence>
<feature type="transmembrane region" description="Helical" evidence="9">
    <location>
        <begin position="144"/>
        <end position="164"/>
    </location>
</feature>